<gene>
    <name evidence="1" type="ORF">ACFOVS_16240</name>
</gene>
<evidence type="ECO:0000313" key="1">
    <source>
        <dbReference type="EMBL" id="MFC3969662.1"/>
    </source>
</evidence>
<dbReference type="EMBL" id="JBHSBD010000072">
    <property type="protein sequence ID" value="MFC3969662.1"/>
    <property type="molecule type" value="Genomic_DNA"/>
</dbReference>
<organism evidence="1 2">
    <name type="scientific">Rhizobium lemnae</name>
    <dbReference type="NCBI Taxonomy" id="1214924"/>
    <lineage>
        <taxon>Bacteria</taxon>
        <taxon>Pseudomonadati</taxon>
        <taxon>Pseudomonadota</taxon>
        <taxon>Alphaproteobacteria</taxon>
        <taxon>Hyphomicrobiales</taxon>
        <taxon>Rhizobiaceae</taxon>
        <taxon>Rhizobium/Agrobacterium group</taxon>
        <taxon>Rhizobium</taxon>
    </lineage>
</organism>
<keyword evidence="2" id="KW-1185">Reference proteome</keyword>
<accession>A0ABV8ED08</accession>
<proteinExistence type="predicted"/>
<evidence type="ECO:0000313" key="2">
    <source>
        <dbReference type="Proteomes" id="UP001595697"/>
    </source>
</evidence>
<name>A0ABV8ED08_9HYPH</name>
<dbReference type="Proteomes" id="UP001595697">
    <property type="component" value="Unassembled WGS sequence"/>
</dbReference>
<comment type="caution">
    <text evidence="1">The sequence shown here is derived from an EMBL/GenBank/DDBJ whole genome shotgun (WGS) entry which is preliminary data.</text>
</comment>
<dbReference type="RefSeq" id="WP_247261593.1">
    <property type="nucleotide sequence ID" value="NZ_JALJQZ010000024.1"/>
</dbReference>
<protein>
    <submittedName>
        <fullName evidence="1">Uncharacterized protein</fullName>
    </submittedName>
</protein>
<sequence length="130" mass="14811">MTVVIRVASVKQQRQGMTGYQIALFVRPDVVTLEIRQAWQREGCELIVRSDYPPLEEAANQRYAGALLDIKLQASYLFDLSELLTLRAIPHVFVVTDEAQQSHYALNGGPTSIRMILDELLYQDDEGHRH</sequence>
<reference evidence="2" key="1">
    <citation type="journal article" date="2019" name="Int. J. Syst. Evol. Microbiol.">
        <title>The Global Catalogue of Microorganisms (GCM) 10K type strain sequencing project: providing services to taxonomists for standard genome sequencing and annotation.</title>
        <authorList>
            <consortium name="The Broad Institute Genomics Platform"/>
            <consortium name="The Broad Institute Genome Sequencing Center for Infectious Disease"/>
            <person name="Wu L."/>
            <person name="Ma J."/>
        </authorList>
    </citation>
    <scope>NUCLEOTIDE SEQUENCE [LARGE SCALE GENOMIC DNA]</scope>
    <source>
        <strain evidence="2">TBRC 5781</strain>
    </source>
</reference>